<comment type="cofactor">
    <cofactor evidence="1">
        <name>heme</name>
        <dbReference type="ChEBI" id="CHEBI:30413"/>
    </cofactor>
</comment>
<keyword evidence="7" id="KW-0812">Transmembrane</keyword>
<comment type="catalytic activity">
    <reaction evidence="4">
        <text>a quinol + 2 Fe(III)-[cytochrome c](out) = a quinone + 2 Fe(II)-[cytochrome c](out) + 2 H(+)(out)</text>
        <dbReference type="Rhea" id="RHEA:11484"/>
        <dbReference type="Rhea" id="RHEA-COMP:10350"/>
        <dbReference type="Rhea" id="RHEA-COMP:14399"/>
        <dbReference type="ChEBI" id="CHEBI:15378"/>
        <dbReference type="ChEBI" id="CHEBI:24646"/>
        <dbReference type="ChEBI" id="CHEBI:29033"/>
        <dbReference type="ChEBI" id="CHEBI:29034"/>
        <dbReference type="ChEBI" id="CHEBI:132124"/>
        <dbReference type="EC" id="7.1.1.8"/>
    </reaction>
</comment>
<dbReference type="SUPFAM" id="SSF81342">
    <property type="entry name" value="Transmembrane di-heme cytochromes"/>
    <property type="match status" value="1"/>
</dbReference>
<evidence type="ECO:0000256" key="6">
    <source>
        <dbReference type="SAM" id="MobiDB-lite"/>
    </source>
</evidence>
<feature type="transmembrane region" description="Helical" evidence="7">
    <location>
        <begin position="253"/>
        <end position="279"/>
    </location>
</feature>
<dbReference type="InterPro" id="IPR005797">
    <property type="entry name" value="Cyt_b/b6_N"/>
</dbReference>
<sequence length="487" mass="53357">MSQAKETSKRATGRVTRRMDERTSIARATEPARRRVKPDHWSSLFGQIAVASFTACSLSGIFLLFFYEPSTAPVIYEGSYAGLRGVEMSRAMESTMNLSFEVRGGLLMRQLHHWSASVMIAAVMLNLLRIFFTGAFRGPRGLTWLLWFGVLLTGMGAGLSGHVLTDDARSGASLMVMDGLLKGVPVVGTRLSWLVFQGRFPTGAIDSFYPLHVAILPATILLFLLVIGRLNLRHYPARLRGRGRAGRVVARRRTGLALLESGGLFCVVLGVLTLMAATIQVNPIWTYGPANPAVASGGGGALWYLAFLDGAQRLVPPGWELVLFGRTWTPAIFVPLAVGGLFFLTAMLYPFVERRIVGDAEHRLLARPRTRPTRTGIGVAGIVFYAVPWIAAGSDVIAMRFSLSNEKLILTLQLGLILGPILGFMVTRRICLGLQHQDREIALHGYETGRIVRSPDGRFTEVHQRRQGSLAHPARDHADDERSGKTA</sequence>
<keyword evidence="7" id="KW-1133">Transmembrane helix</keyword>
<keyword evidence="10" id="KW-1185">Reference proteome</keyword>
<feature type="transmembrane region" description="Helical" evidence="7">
    <location>
        <begin position="209"/>
        <end position="232"/>
    </location>
</feature>
<feature type="transmembrane region" description="Helical" evidence="7">
    <location>
        <begin position="144"/>
        <end position="165"/>
    </location>
</feature>
<dbReference type="GO" id="GO:0022904">
    <property type="term" value="P:respiratory electron transport chain"/>
    <property type="evidence" value="ECO:0007669"/>
    <property type="project" value="InterPro"/>
</dbReference>
<feature type="transmembrane region" description="Helical" evidence="7">
    <location>
        <begin position="408"/>
        <end position="427"/>
    </location>
</feature>
<evidence type="ECO:0000259" key="8">
    <source>
        <dbReference type="PROSITE" id="PS51002"/>
    </source>
</evidence>
<reference evidence="9 10" key="1">
    <citation type="submission" date="2020-07" db="EMBL/GenBank/DDBJ databases">
        <title>Sequencing the genomes of 1000 actinobacteria strains.</title>
        <authorList>
            <person name="Klenk H.-P."/>
        </authorList>
    </citation>
    <scope>NUCLEOTIDE SEQUENCE [LARGE SCALE GENOMIC DNA]</scope>
    <source>
        <strain evidence="9 10">DSM 103833</strain>
    </source>
</reference>
<feature type="compositionally biased region" description="Basic and acidic residues" evidence="6">
    <location>
        <begin position="473"/>
        <end position="487"/>
    </location>
</feature>
<evidence type="ECO:0000256" key="4">
    <source>
        <dbReference type="ARBA" id="ARBA00029351"/>
    </source>
</evidence>
<feature type="transmembrane region" description="Helical" evidence="7">
    <location>
        <begin position="44"/>
        <end position="67"/>
    </location>
</feature>
<dbReference type="EMBL" id="JACCFP010000001">
    <property type="protein sequence ID" value="NYJ02226.1"/>
    <property type="molecule type" value="Genomic_DNA"/>
</dbReference>
<feature type="region of interest" description="Disordered" evidence="6">
    <location>
        <begin position="462"/>
        <end position="487"/>
    </location>
</feature>
<comment type="caution">
    <text evidence="9">The sequence shown here is derived from an EMBL/GenBank/DDBJ whole genome shotgun (WGS) entry which is preliminary data.</text>
</comment>
<name>A0A853C5D3_9ACTN</name>
<dbReference type="EC" id="7.1.1.8" evidence="2"/>
<feature type="domain" description="Cytochrome b/b6 N-terminal region profile" evidence="8">
    <location>
        <begin position="15"/>
        <end position="246"/>
    </location>
</feature>
<feature type="transmembrane region" description="Helical" evidence="7">
    <location>
        <begin position="373"/>
        <end position="392"/>
    </location>
</feature>
<feature type="transmembrane region" description="Helical" evidence="7">
    <location>
        <begin position="111"/>
        <end position="132"/>
    </location>
</feature>
<dbReference type="AlphaFoldDB" id="A0A853C5D3"/>
<evidence type="ECO:0000313" key="10">
    <source>
        <dbReference type="Proteomes" id="UP000530424"/>
    </source>
</evidence>
<evidence type="ECO:0000256" key="1">
    <source>
        <dbReference type="ARBA" id="ARBA00001971"/>
    </source>
</evidence>
<evidence type="ECO:0000256" key="3">
    <source>
        <dbReference type="ARBA" id="ARBA00016116"/>
    </source>
</evidence>
<proteinExistence type="predicted"/>
<dbReference type="RefSeq" id="WP_218910266.1">
    <property type="nucleotide sequence ID" value="NZ_JACCFP010000001.1"/>
</dbReference>
<dbReference type="GO" id="GO:0008121">
    <property type="term" value="F:quinol-cytochrome-c reductase activity"/>
    <property type="evidence" value="ECO:0007669"/>
    <property type="project" value="UniProtKB-EC"/>
</dbReference>
<dbReference type="GO" id="GO:0016020">
    <property type="term" value="C:membrane"/>
    <property type="evidence" value="ECO:0007669"/>
    <property type="project" value="InterPro"/>
</dbReference>
<feature type="transmembrane region" description="Helical" evidence="7">
    <location>
        <begin position="332"/>
        <end position="352"/>
    </location>
</feature>
<organism evidence="9 10">
    <name type="scientific">Nocardioides thalensis</name>
    <dbReference type="NCBI Taxonomy" id="1914755"/>
    <lineage>
        <taxon>Bacteria</taxon>
        <taxon>Bacillati</taxon>
        <taxon>Actinomycetota</taxon>
        <taxon>Actinomycetes</taxon>
        <taxon>Propionibacteriales</taxon>
        <taxon>Nocardioidaceae</taxon>
        <taxon>Nocardioides</taxon>
    </lineage>
</organism>
<dbReference type="PANTHER" id="PTHR19271:SF16">
    <property type="entry name" value="CYTOCHROME B"/>
    <property type="match status" value="1"/>
</dbReference>
<accession>A0A853C5D3</accession>
<dbReference type="InterPro" id="IPR016174">
    <property type="entry name" value="Di-haem_cyt_TM"/>
</dbReference>
<evidence type="ECO:0000256" key="7">
    <source>
        <dbReference type="SAM" id="Phobius"/>
    </source>
</evidence>
<dbReference type="PROSITE" id="PS51002">
    <property type="entry name" value="CYTB_NTER"/>
    <property type="match status" value="1"/>
</dbReference>
<dbReference type="Pfam" id="PF13631">
    <property type="entry name" value="Cytochrom_B_N_2"/>
    <property type="match status" value="1"/>
</dbReference>
<gene>
    <name evidence="9" type="ORF">HNR19_002924</name>
</gene>
<evidence type="ECO:0000256" key="2">
    <source>
        <dbReference type="ARBA" id="ARBA00012951"/>
    </source>
</evidence>
<keyword evidence="7" id="KW-0472">Membrane</keyword>
<evidence type="ECO:0000313" key="9">
    <source>
        <dbReference type="EMBL" id="NYJ02226.1"/>
    </source>
</evidence>
<dbReference type="GO" id="GO:0016491">
    <property type="term" value="F:oxidoreductase activity"/>
    <property type="evidence" value="ECO:0007669"/>
    <property type="project" value="InterPro"/>
</dbReference>
<dbReference type="InterPro" id="IPR027387">
    <property type="entry name" value="Cytb/b6-like_sf"/>
</dbReference>
<dbReference type="PANTHER" id="PTHR19271">
    <property type="entry name" value="CYTOCHROME B"/>
    <property type="match status" value="1"/>
</dbReference>
<dbReference type="Gene3D" id="1.20.810.10">
    <property type="entry name" value="Cytochrome Bc1 Complex, Chain C"/>
    <property type="match status" value="1"/>
</dbReference>
<evidence type="ECO:0000256" key="5">
    <source>
        <dbReference type="ARBA" id="ARBA00029568"/>
    </source>
</evidence>
<dbReference type="Proteomes" id="UP000530424">
    <property type="component" value="Unassembled WGS sequence"/>
</dbReference>
<protein>
    <recommendedName>
        <fullName evidence="3">Cytochrome bc1 complex cytochrome b subunit</fullName>
        <ecNumber evidence="2">7.1.1.8</ecNumber>
    </recommendedName>
    <alternativeName>
        <fullName evidence="5">Cytochrome bc1 reductase complex subunit QcrB</fullName>
    </alternativeName>
</protein>